<keyword evidence="1" id="KW-0812">Transmembrane</keyword>
<feature type="transmembrane region" description="Helical" evidence="1">
    <location>
        <begin position="34"/>
        <end position="51"/>
    </location>
</feature>
<evidence type="ECO:0000313" key="3">
    <source>
        <dbReference type="Proteomes" id="UP001596417"/>
    </source>
</evidence>
<proteinExistence type="predicted"/>
<name>A0ABD5YQR9_9EURY</name>
<keyword evidence="1" id="KW-1133">Transmembrane helix</keyword>
<dbReference type="Proteomes" id="UP001596417">
    <property type="component" value="Unassembled WGS sequence"/>
</dbReference>
<comment type="caution">
    <text evidence="2">The sequence shown here is derived from an EMBL/GenBank/DDBJ whole genome shotgun (WGS) entry which is preliminary data.</text>
</comment>
<sequence>MTSTPDWGMELVTVTGCLFAIMTGGILLMKEPTGWHLAPLFVGALIVVLHADTTDKIPELDTPLLGFMGR</sequence>
<feature type="transmembrane region" description="Helical" evidence="1">
    <location>
        <begin position="7"/>
        <end position="28"/>
    </location>
</feature>
<keyword evidence="3" id="KW-1185">Reference proteome</keyword>
<keyword evidence="1" id="KW-0472">Membrane</keyword>
<protein>
    <submittedName>
        <fullName evidence="2">Uncharacterized protein</fullName>
    </submittedName>
</protein>
<reference evidence="2 3" key="1">
    <citation type="journal article" date="2019" name="Int. J. Syst. Evol. Microbiol.">
        <title>The Global Catalogue of Microorganisms (GCM) 10K type strain sequencing project: providing services to taxonomists for standard genome sequencing and annotation.</title>
        <authorList>
            <consortium name="The Broad Institute Genomics Platform"/>
            <consortium name="The Broad Institute Genome Sequencing Center for Infectious Disease"/>
            <person name="Wu L."/>
            <person name="Ma J."/>
        </authorList>
    </citation>
    <scope>NUCLEOTIDE SEQUENCE [LARGE SCALE GENOMIC DNA]</scope>
    <source>
        <strain evidence="2 3">RDMS1</strain>
    </source>
</reference>
<dbReference type="RefSeq" id="WP_390206086.1">
    <property type="nucleotide sequence ID" value="NZ_JBHTAX010000001.1"/>
</dbReference>
<gene>
    <name evidence="2" type="ORF">ACFQL7_16575</name>
</gene>
<accession>A0ABD5YQR9</accession>
<evidence type="ECO:0000256" key="1">
    <source>
        <dbReference type="SAM" id="Phobius"/>
    </source>
</evidence>
<evidence type="ECO:0000313" key="2">
    <source>
        <dbReference type="EMBL" id="MFC7191257.1"/>
    </source>
</evidence>
<organism evidence="2 3">
    <name type="scientific">Halocatena marina</name>
    <dbReference type="NCBI Taxonomy" id="2934937"/>
    <lineage>
        <taxon>Archaea</taxon>
        <taxon>Methanobacteriati</taxon>
        <taxon>Methanobacteriota</taxon>
        <taxon>Stenosarchaea group</taxon>
        <taxon>Halobacteria</taxon>
        <taxon>Halobacteriales</taxon>
        <taxon>Natronomonadaceae</taxon>
        <taxon>Halocatena</taxon>
    </lineage>
</organism>
<dbReference type="EMBL" id="JBHTAX010000001">
    <property type="protein sequence ID" value="MFC7191257.1"/>
    <property type="molecule type" value="Genomic_DNA"/>
</dbReference>
<dbReference type="AlphaFoldDB" id="A0ABD5YQR9"/>